<organism evidence="1">
    <name type="scientific">bioreactor metagenome</name>
    <dbReference type="NCBI Taxonomy" id="1076179"/>
    <lineage>
        <taxon>unclassified sequences</taxon>
        <taxon>metagenomes</taxon>
        <taxon>ecological metagenomes</taxon>
    </lineage>
</organism>
<reference evidence="1" key="1">
    <citation type="submission" date="2019-08" db="EMBL/GenBank/DDBJ databases">
        <authorList>
            <person name="Kucharzyk K."/>
            <person name="Murdoch R.W."/>
            <person name="Higgins S."/>
            <person name="Loffler F."/>
        </authorList>
    </citation>
    <scope>NUCLEOTIDE SEQUENCE</scope>
</reference>
<comment type="caution">
    <text evidence="1">The sequence shown here is derived from an EMBL/GenBank/DDBJ whole genome shotgun (WGS) entry which is preliminary data.</text>
</comment>
<sequence>MDDRIFFRSLADADQCLFDIFRRLRHRRRKITGDPFPVHRRNHPIDALRIAVHVVHTIAAMAVDINEARHQPASGCVNHFLAGFGNILRHIADCTYFFFEPDESVGDDCFPGIDFCMDDHFFHLCFPSLILSLIFTVHLHDLAATSRYSDFFE</sequence>
<proteinExistence type="predicted"/>
<evidence type="ECO:0000313" key="1">
    <source>
        <dbReference type="EMBL" id="MPM95951.1"/>
    </source>
</evidence>
<dbReference type="AlphaFoldDB" id="A0A645E316"/>
<gene>
    <name evidence="1" type="ORF">SDC9_143107</name>
</gene>
<dbReference type="EMBL" id="VSSQ01042379">
    <property type="protein sequence ID" value="MPM95951.1"/>
    <property type="molecule type" value="Genomic_DNA"/>
</dbReference>
<protein>
    <submittedName>
        <fullName evidence="1">Uncharacterized protein</fullName>
    </submittedName>
</protein>
<accession>A0A645E316</accession>
<name>A0A645E316_9ZZZZ</name>